<keyword evidence="1" id="KW-0472">Membrane</keyword>
<proteinExistence type="predicted"/>
<dbReference type="Proteomes" id="UP000248054">
    <property type="component" value="Unassembled WGS sequence"/>
</dbReference>
<feature type="transmembrane region" description="Helical" evidence="1">
    <location>
        <begin position="12"/>
        <end position="28"/>
    </location>
</feature>
<gene>
    <name evidence="2" type="ORF">DFQ11_103232</name>
</gene>
<sequence>MPTKNTTKVKLIFIKIFLFFSIISYSQIDSSFEEIQKRFGKENIEELQTHNMHFEVKRLKGNETIKFTYNREKIVKIIEIQSTQPISHKRLHEIAKELIPNFSLTTTGKNENSNFYYDSNNKFLNIEVFDTNKKVNRNKVIYISDPELINELIPEIEIWN</sequence>
<protein>
    <submittedName>
        <fullName evidence="2">Uncharacterized protein</fullName>
    </submittedName>
</protein>
<keyword evidence="1" id="KW-0812">Transmembrane</keyword>
<dbReference type="EMBL" id="QJTD01000003">
    <property type="protein sequence ID" value="PYE81151.1"/>
    <property type="molecule type" value="Genomic_DNA"/>
</dbReference>
<organism evidence="2 3">
    <name type="scientific">Winogradskyella epiphytica</name>
    <dbReference type="NCBI Taxonomy" id="262005"/>
    <lineage>
        <taxon>Bacteria</taxon>
        <taxon>Pseudomonadati</taxon>
        <taxon>Bacteroidota</taxon>
        <taxon>Flavobacteriia</taxon>
        <taxon>Flavobacteriales</taxon>
        <taxon>Flavobacteriaceae</taxon>
        <taxon>Winogradskyella</taxon>
    </lineage>
</organism>
<reference evidence="2 3" key="1">
    <citation type="submission" date="2018-06" db="EMBL/GenBank/DDBJ databases">
        <title>Genomic Encyclopedia of Type Strains, Phase III (KMG-III): the genomes of soil and plant-associated and newly described type strains.</title>
        <authorList>
            <person name="Whitman W."/>
        </authorList>
    </citation>
    <scope>NUCLEOTIDE SEQUENCE [LARGE SCALE GENOMIC DNA]</scope>
    <source>
        <strain evidence="2 3">CECT 7945</strain>
    </source>
</reference>
<accession>A0A2V4XST9</accession>
<evidence type="ECO:0000313" key="3">
    <source>
        <dbReference type="Proteomes" id="UP000248054"/>
    </source>
</evidence>
<evidence type="ECO:0000256" key="1">
    <source>
        <dbReference type="SAM" id="Phobius"/>
    </source>
</evidence>
<dbReference type="AlphaFoldDB" id="A0A2V4XST9"/>
<evidence type="ECO:0000313" key="2">
    <source>
        <dbReference type="EMBL" id="PYE81151.1"/>
    </source>
</evidence>
<keyword evidence="3" id="KW-1185">Reference proteome</keyword>
<name>A0A2V4XST9_9FLAO</name>
<keyword evidence="1" id="KW-1133">Transmembrane helix</keyword>
<comment type="caution">
    <text evidence="2">The sequence shown here is derived from an EMBL/GenBank/DDBJ whole genome shotgun (WGS) entry which is preliminary data.</text>
</comment>